<evidence type="ECO:0000256" key="6">
    <source>
        <dbReference type="ARBA" id="ARBA00022679"/>
    </source>
</evidence>
<keyword evidence="8" id="KW-0256">Endoplasmic reticulum</keyword>
<keyword evidence="13" id="KW-0732">Signal</keyword>
<reference evidence="14" key="1">
    <citation type="submission" date="2024-04" db="EMBL/GenBank/DDBJ databases">
        <authorList>
            <consortium name="Molecular Ecology Group"/>
        </authorList>
    </citation>
    <scope>NUCLEOTIDE SEQUENCE</scope>
</reference>
<proteinExistence type="inferred from homology"/>
<feature type="signal peptide" evidence="13">
    <location>
        <begin position="1"/>
        <end position="21"/>
    </location>
</feature>
<dbReference type="GO" id="GO:0005789">
    <property type="term" value="C:endoplasmic reticulum membrane"/>
    <property type="evidence" value="ECO:0007669"/>
    <property type="project" value="UniProtKB-SubCell"/>
</dbReference>
<keyword evidence="11" id="KW-0472">Membrane</keyword>
<evidence type="ECO:0000256" key="10">
    <source>
        <dbReference type="ARBA" id="ARBA00022989"/>
    </source>
</evidence>
<comment type="cofactor">
    <cofactor evidence="1">
        <name>Mg(2+)</name>
        <dbReference type="ChEBI" id="CHEBI:18420"/>
    </cofactor>
</comment>
<evidence type="ECO:0000256" key="11">
    <source>
        <dbReference type="ARBA" id="ARBA00023136"/>
    </source>
</evidence>
<comment type="subcellular location">
    <subcellularLocation>
        <location evidence="2">Endoplasmic reticulum membrane</location>
    </subcellularLocation>
</comment>
<dbReference type="AlphaFoldDB" id="A0AAV2NV41"/>
<keyword evidence="9" id="KW-0460">Magnesium</keyword>
<evidence type="ECO:0000256" key="4">
    <source>
        <dbReference type="ARBA" id="ARBA00005432"/>
    </source>
</evidence>
<evidence type="ECO:0000256" key="12">
    <source>
        <dbReference type="ARBA" id="ARBA00047353"/>
    </source>
</evidence>
<evidence type="ECO:0000256" key="7">
    <source>
        <dbReference type="ARBA" id="ARBA00022692"/>
    </source>
</evidence>
<dbReference type="Proteomes" id="UP001497644">
    <property type="component" value="Chromosome 4"/>
</dbReference>
<keyword evidence="10" id="KW-1133">Transmembrane helix</keyword>
<dbReference type="SUPFAM" id="SSF64005">
    <property type="entry name" value="Undecaprenyl diphosphate synthase"/>
    <property type="match status" value="1"/>
</dbReference>
<keyword evidence="7" id="KW-0812">Transmembrane</keyword>
<protein>
    <recommendedName>
        <fullName evidence="5">ditrans,polycis-polyprenyl diphosphate synthase [(2E,6E)-farnesyldiphosphate specific]</fullName>
        <ecNumber evidence="5">2.5.1.87</ecNumber>
    </recommendedName>
</protein>
<dbReference type="InterPro" id="IPR036424">
    <property type="entry name" value="UPP_synth-like_sf"/>
</dbReference>
<evidence type="ECO:0000256" key="8">
    <source>
        <dbReference type="ARBA" id="ARBA00022824"/>
    </source>
</evidence>
<evidence type="ECO:0000256" key="3">
    <source>
        <dbReference type="ARBA" id="ARBA00004922"/>
    </source>
</evidence>
<dbReference type="GO" id="GO:0045547">
    <property type="term" value="F:ditrans,polycis-polyprenyl diphosphate synthase [(2E,6E)-farnesyl diphosphate specific] activity"/>
    <property type="evidence" value="ECO:0007669"/>
    <property type="project" value="UniProtKB-EC"/>
</dbReference>
<comment type="catalytic activity">
    <reaction evidence="12">
        <text>n isopentenyl diphosphate + (2E,6E)-farnesyl diphosphate = a di-trans,poly-cis-polyprenyl diphosphate + n diphosphate</text>
        <dbReference type="Rhea" id="RHEA:53008"/>
        <dbReference type="Rhea" id="RHEA-COMP:19494"/>
        <dbReference type="ChEBI" id="CHEBI:33019"/>
        <dbReference type="ChEBI" id="CHEBI:128769"/>
        <dbReference type="ChEBI" id="CHEBI:136960"/>
        <dbReference type="ChEBI" id="CHEBI:175763"/>
        <dbReference type="EC" id="2.5.1.87"/>
    </reaction>
</comment>
<evidence type="ECO:0000313" key="15">
    <source>
        <dbReference type="Proteomes" id="UP001497644"/>
    </source>
</evidence>
<organism evidence="14 15">
    <name type="scientific">Lasius platythorax</name>
    <dbReference type="NCBI Taxonomy" id="488582"/>
    <lineage>
        <taxon>Eukaryota</taxon>
        <taxon>Metazoa</taxon>
        <taxon>Ecdysozoa</taxon>
        <taxon>Arthropoda</taxon>
        <taxon>Hexapoda</taxon>
        <taxon>Insecta</taxon>
        <taxon>Pterygota</taxon>
        <taxon>Neoptera</taxon>
        <taxon>Endopterygota</taxon>
        <taxon>Hymenoptera</taxon>
        <taxon>Apocrita</taxon>
        <taxon>Aculeata</taxon>
        <taxon>Formicoidea</taxon>
        <taxon>Formicidae</taxon>
        <taxon>Formicinae</taxon>
        <taxon>Lasius</taxon>
        <taxon>Lasius</taxon>
    </lineage>
</organism>
<evidence type="ECO:0000256" key="9">
    <source>
        <dbReference type="ARBA" id="ARBA00022842"/>
    </source>
</evidence>
<accession>A0AAV2NV41</accession>
<comment type="similarity">
    <text evidence="4">Belongs to the UPP synthase family.</text>
</comment>
<gene>
    <name evidence="14" type="ORF">LPLAT_LOCUS9037</name>
</gene>
<dbReference type="GO" id="GO:1904423">
    <property type="term" value="C:dehydrodolichyl diphosphate synthase complex"/>
    <property type="evidence" value="ECO:0007669"/>
    <property type="project" value="InterPro"/>
</dbReference>
<evidence type="ECO:0000256" key="5">
    <source>
        <dbReference type="ARBA" id="ARBA00012596"/>
    </source>
</evidence>
<evidence type="ECO:0000256" key="13">
    <source>
        <dbReference type="SAM" id="SignalP"/>
    </source>
</evidence>
<evidence type="ECO:0000256" key="1">
    <source>
        <dbReference type="ARBA" id="ARBA00001946"/>
    </source>
</evidence>
<comment type="pathway">
    <text evidence="3">Protein modification; protein glycosylation.</text>
</comment>
<dbReference type="Gene3D" id="3.40.1180.10">
    <property type="entry name" value="Decaprenyl diphosphate synthase-like"/>
    <property type="match status" value="1"/>
</dbReference>
<sequence length="248" mass="28300">MYMLLHTLLKLAHFLLNVYVAIRCACIATYRKCADLWCGTTELDVLLRIHAKTKKVPRHLVIVLGLCDESVLDCVRIIGWCITLNIPYISFFDRNGFLKKNEANLREEFAKKRPDLIEHIIWNSHTKPPSQNGITDSRSKINVLLLSDTDSKGKIVSLVQSLARAVSSGNLDPEDITDQLLSEKLEMKGIPNPDLALIYGYTCSTHGLLPWHTKTTEFLMLPLYVSISVKDFMYLLERYSKTVQRYGK</sequence>
<name>A0AAV2NV41_9HYME</name>
<dbReference type="EMBL" id="OZ034827">
    <property type="protein sequence ID" value="CAL1683278.1"/>
    <property type="molecule type" value="Genomic_DNA"/>
</dbReference>
<dbReference type="PANTHER" id="PTHR21528:SF0">
    <property type="entry name" value="DEHYDRODOLICHYL DIPHOSPHATE SYNTHASE COMPLEX SUBUNIT NUS1"/>
    <property type="match status" value="1"/>
</dbReference>
<keyword evidence="15" id="KW-1185">Reference proteome</keyword>
<dbReference type="EC" id="2.5.1.87" evidence="5"/>
<feature type="chain" id="PRO_5043315298" description="ditrans,polycis-polyprenyl diphosphate synthase [(2E,6E)-farnesyldiphosphate specific]" evidence="13">
    <location>
        <begin position="22"/>
        <end position="248"/>
    </location>
</feature>
<evidence type="ECO:0000313" key="14">
    <source>
        <dbReference type="EMBL" id="CAL1683278.1"/>
    </source>
</evidence>
<keyword evidence="6" id="KW-0808">Transferase</keyword>
<evidence type="ECO:0000256" key="2">
    <source>
        <dbReference type="ARBA" id="ARBA00004586"/>
    </source>
</evidence>
<dbReference type="PANTHER" id="PTHR21528">
    <property type="entry name" value="DEHYDRODOLICHYL DIPHOSPHATE SYNTHASE COMPLEX SUBUNIT NUS1"/>
    <property type="match status" value="1"/>
</dbReference>
<dbReference type="InterPro" id="IPR038887">
    <property type="entry name" value="Nus1/NgBR"/>
</dbReference>